<evidence type="ECO:0000256" key="1">
    <source>
        <dbReference type="ARBA" id="ARBA00004236"/>
    </source>
</evidence>
<feature type="transmembrane region" description="Helical" evidence="7">
    <location>
        <begin position="7"/>
        <end position="26"/>
    </location>
</feature>
<dbReference type="Pfam" id="PF05423">
    <property type="entry name" value="Mycobact_memb"/>
    <property type="match status" value="1"/>
</dbReference>
<feature type="transmembrane region" description="Helical" evidence="7">
    <location>
        <begin position="38"/>
        <end position="56"/>
    </location>
</feature>
<dbReference type="GO" id="GO:0005886">
    <property type="term" value="C:plasma membrane"/>
    <property type="evidence" value="ECO:0007669"/>
    <property type="project" value="UniProtKB-SubCell"/>
</dbReference>
<dbReference type="Gene3D" id="2.60.40.2880">
    <property type="entry name" value="MmpS1-5, C-terminal soluble domain"/>
    <property type="match status" value="1"/>
</dbReference>
<evidence type="ECO:0000256" key="2">
    <source>
        <dbReference type="ARBA" id="ARBA00007531"/>
    </source>
</evidence>
<gene>
    <name evidence="8" type="ORF">FAM09_13505</name>
</gene>
<dbReference type="EMBL" id="STFF01000003">
    <property type="protein sequence ID" value="THU39515.1"/>
    <property type="molecule type" value="Genomic_DNA"/>
</dbReference>
<evidence type="ECO:0000256" key="3">
    <source>
        <dbReference type="ARBA" id="ARBA00022475"/>
    </source>
</evidence>
<comment type="caution">
    <text evidence="8">The sequence shown here is derived from an EMBL/GenBank/DDBJ whole genome shotgun (WGS) entry which is preliminary data.</text>
</comment>
<evidence type="ECO:0000313" key="8">
    <source>
        <dbReference type="EMBL" id="THU39515.1"/>
    </source>
</evidence>
<keyword evidence="3" id="KW-1003">Cell membrane</keyword>
<dbReference type="AlphaFoldDB" id="A0A4S8HVS5"/>
<keyword evidence="6 7" id="KW-0472">Membrane</keyword>
<evidence type="ECO:0000256" key="6">
    <source>
        <dbReference type="ARBA" id="ARBA00023136"/>
    </source>
</evidence>
<dbReference type="PROSITE" id="PS51257">
    <property type="entry name" value="PROKAR_LIPOPROTEIN"/>
    <property type="match status" value="1"/>
</dbReference>
<keyword evidence="4 7" id="KW-0812">Transmembrane</keyword>
<dbReference type="InterPro" id="IPR008693">
    <property type="entry name" value="MmpS"/>
</dbReference>
<reference evidence="8 9" key="1">
    <citation type="submission" date="2019-04" db="EMBL/GenBank/DDBJ databases">
        <title>Niastella caeni sp. nov., isolated from activated sludge.</title>
        <authorList>
            <person name="Sheng M."/>
        </authorList>
    </citation>
    <scope>NUCLEOTIDE SEQUENCE [LARGE SCALE GENOMIC DNA]</scope>
    <source>
        <strain evidence="8 9">HX-2-15</strain>
    </source>
</reference>
<organism evidence="8 9">
    <name type="scientific">Niastella caeni</name>
    <dbReference type="NCBI Taxonomy" id="2569763"/>
    <lineage>
        <taxon>Bacteria</taxon>
        <taxon>Pseudomonadati</taxon>
        <taxon>Bacteroidota</taxon>
        <taxon>Chitinophagia</taxon>
        <taxon>Chitinophagales</taxon>
        <taxon>Chitinophagaceae</taxon>
        <taxon>Niastella</taxon>
    </lineage>
</organism>
<dbReference type="OrthoDB" id="1377205at2"/>
<sequence>MKNTGKPVAIITQGQVYVALSCLYNFDQILSKTNGMKTLPHFFLSVLSLALFAIILPGCKKDKDNNNTPSNRNVKYELTGNFTGKFSLIIIDNESGSQTLNNVSLPWSKEITYSNKVTAISIGAAATTQGAAGQTVVMKIYSNGNVVKTTNATAGSSGELTLPGLGHSF</sequence>
<proteinExistence type="inferred from homology"/>
<keyword evidence="5 7" id="KW-1133">Transmembrane helix</keyword>
<evidence type="ECO:0000256" key="5">
    <source>
        <dbReference type="ARBA" id="ARBA00022989"/>
    </source>
</evidence>
<accession>A0A4S8HVS5</accession>
<evidence type="ECO:0000256" key="4">
    <source>
        <dbReference type="ARBA" id="ARBA00022692"/>
    </source>
</evidence>
<protein>
    <submittedName>
        <fullName evidence="8">Uncharacterized protein</fullName>
    </submittedName>
</protein>
<keyword evidence="9" id="KW-1185">Reference proteome</keyword>
<comment type="subcellular location">
    <subcellularLocation>
        <location evidence="1">Cell membrane</location>
    </subcellularLocation>
</comment>
<name>A0A4S8HVS5_9BACT</name>
<dbReference type="InterPro" id="IPR038468">
    <property type="entry name" value="MmpS_C"/>
</dbReference>
<comment type="similarity">
    <text evidence="2">Belongs to the MmpS family.</text>
</comment>
<evidence type="ECO:0000313" key="9">
    <source>
        <dbReference type="Proteomes" id="UP000306918"/>
    </source>
</evidence>
<evidence type="ECO:0000256" key="7">
    <source>
        <dbReference type="SAM" id="Phobius"/>
    </source>
</evidence>
<dbReference type="Proteomes" id="UP000306918">
    <property type="component" value="Unassembled WGS sequence"/>
</dbReference>